<dbReference type="OrthoDB" id="5428055at2759"/>
<proteinExistence type="predicted"/>
<protein>
    <submittedName>
        <fullName evidence="3">Uncharacterized protein</fullName>
    </submittedName>
</protein>
<evidence type="ECO:0000256" key="2">
    <source>
        <dbReference type="SAM" id="Phobius"/>
    </source>
</evidence>
<organism evidence="3 4">
    <name type="scientific">Polyplosphaeria fusca</name>
    <dbReference type="NCBI Taxonomy" id="682080"/>
    <lineage>
        <taxon>Eukaryota</taxon>
        <taxon>Fungi</taxon>
        <taxon>Dikarya</taxon>
        <taxon>Ascomycota</taxon>
        <taxon>Pezizomycotina</taxon>
        <taxon>Dothideomycetes</taxon>
        <taxon>Pleosporomycetidae</taxon>
        <taxon>Pleosporales</taxon>
        <taxon>Tetraplosphaeriaceae</taxon>
        <taxon>Polyplosphaeria</taxon>
    </lineage>
</organism>
<comment type="caution">
    <text evidence="3">The sequence shown here is derived from an EMBL/GenBank/DDBJ whole genome shotgun (WGS) entry which is preliminary data.</text>
</comment>
<feature type="transmembrane region" description="Helical" evidence="2">
    <location>
        <begin position="453"/>
        <end position="474"/>
    </location>
</feature>
<evidence type="ECO:0000313" key="4">
    <source>
        <dbReference type="Proteomes" id="UP000799444"/>
    </source>
</evidence>
<sequence>MINLCLAISPTSISTSFEFWQGLRLFPRFTFSAISYQTISMLGHCFGSRFLYVKTSSCICCGWWVFGGSCSPCYQSTFTIFRLELHLPYFALRRTLPQHQHLLGSRVGHGKLRKPVDVSFLGNPDSKNDSGHWNIHHARFSLVVAGPNCFKWNAYAFVDTRFNETSRDDEDGDQPQTGQEEDSRDSYGMQEDPIASDGEGEGATVDAGMPIWDPRAYFLRNIGYRSQQAYEEWDHIFRHLDERIQQHDENHPHALCHQVYDIDPNESQVEFAWTVRTMNVLRMLRGNLKTATSAFDRFCAPDGDINYFIDLMEPRARSWLEEVRDYTGQLTDLVQKFFDLDESLRERCRHLELRMSVDSNRLSLESNKLSLQSNKLSSEGHALNLSAHSLTLEAKQLTRETYQVNLEMSEVAYENQRTNYLSLSMNQIWLPISIAIAYFGTPQETFPFKRTPAMMLVCVVGIMIGANLFVLLLIRMRHTKWYKSLWKWLQTYRVVRLVVDCVDGKYAHSENTRSARASAGSLNSIELTPNV</sequence>
<evidence type="ECO:0000256" key="1">
    <source>
        <dbReference type="SAM" id="MobiDB-lite"/>
    </source>
</evidence>
<feature type="compositionally biased region" description="Acidic residues" evidence="1">
    <location>
        <begin position="167"/>
        <end position="183"/>
    </location>
</feature>
<keyword evidence="2" id="KW-1133">Transmembrane helix</keyword>
<dbReference type="AlphaFoldDB" id="A0A9P4RAW3"/>
<feature type="region of interest" description="Disordered" evidence="1">
    <location>
        <begin position="164"/>
        <end position="204"/>
    </location>
</feature>
<dbReference type="Proteomes" id="UP000799444">
    <property type="component" value="Unassembled WGS sequence"/>
</dbReference>
<evidence type="ECO:0000313" key="3">
    <source>
        <dbReference type="EMBL" id="KAF2740545.1"/>
    </source>
</evidence>
<dbReference type="EMBL" id="ML996100">
    <property type="protein sequence ID" value="KAF2740545.1"/>
    <property type="molecule type" value="Genomic_DNA"/>
</dbReference>
<keyword evidence="4" id="KW-1185">Reference proteome</keyword>
<reference evidence="3" key="1">
    <citation type="journal article" date="2020" name="Stud. Mycol.">
        <title>101 Dothideomycetes genomes: a test case for predicting lifestyles and emergence of pathogens.</title>
        <authorList>
            <person name="Haridas S."/>
            <person name="Albert R."/>
            <person name="Binder M."/>
            <person name="Bloem J."/>
            <person name="Labutti K."/>
            <person name="Salamov A."/>
            <person name="Andreopoulos B."/>
            <person name="Baker S."/>
            <person name="Barry K."/>
            <person name="Bills G."/>
            <person name="Bluhm B."/>
            <person name="Cannon C."/>
            <person name="Castanera R."/>
            <person name="Culley D."/>
            <person name="Daum C."/>
            <person name="Ezra D."/>
            <person name="Gonzalez J."/>
            <person name="Henrissat B."/>
            <person name="Kuo A."/>
            <person name="Liang C."/>
            <person name="Lipzen A."/>
            <person name="Lutzoni F."/>
            <person name="Magnuson J."/>
            <person name="Mondo S."/>
            <person name="Nolan M."/>
            <person name="Ohm R."/>
            <person name="Pangilinan J."/>
            <person name="Park H.-J."/>
            <person name="Ramirez L."/>
            <person name="Alfaro M."/>
            <person name="Sun H."/>
            <person name="Tritt A."/>
            <person name="Yoshinaga Y."/>
            <person name="Zwiers L.-H."/>
            <person name="Turgeon B."/>
            <person name="Goodwin S."/>
            <person name="Spatafora J."/>
            <person name="Crous P."/>
            <person name="Grigoriev I."/>
        </authorList>
    </citation>
    <scope>NUCLEOTIDE SEQUENCE</scope>
    <source>
        <strain evidence="3">CBS 125425</strain>
    </source>
</reference>
<name>A0A9P4RAW3_9PLEO</name>
<keyword evidence="2" id="KW-0472">Membrane</keyword>
<gene>
    <name evidence="3" type="ORF">EJ04DRAFT_213307</name>
</gene>
<accession>A0A9P4RAW3</accession>
<keyword evidence="2" id="KW-0812">Transmembrane</keyword>